<dbReference type="SMART" id="SM00823">
    <property type="entry name" value="PKS_PP"/>
    <property type="match status" value="2"/>
</dbReference>
<dbReference type="RefSeq" id="XP_007879462.1">
    <property type="nucleotide sequence ID" value="XM_007881271.1"/>
</dbReference>
<feature type="region of interest" description="C-terminal hotdog fold" evidence="4">
    <location>
        <begin position="1338"/>
        <end position="1489"/>
    </location>
</feature>
<evidence type="ECO:0000256" key="2">
    <source>
        <dbReference type="ARBA" id="ARBA00022553"/>
    </source>
</evidence>
<dbReference type="PROSITE" id="PS52019">
    <property type="entry name" value="PKS_MFAS_DH"/>
    <property type="match status" value="1"/>
</dbReference>
<dbReference type="Pfam" id="PF00975">
    <property type="entry name" value="Thioesterase"/>
    <property type="match status" value="1"/>
</dbReference>
<dbReference type="GO" id="GO:0044550">
    <property type="term" value="P:secondary metabolite biosynthetic process"/>
    <property type="evidence" value="ECO:0007669"/>
    <property type="project" value="TreeGrafter"/>
</dbReference>
<dbReference type="GO" id="GO:0031177">
    <property type="term" value="F:phosphopantetheine binding"/>
    <property type="evidence" value="ECO:0007669"/>
    <property type="project" value="InterPro"/>
</dbReference>
<dbReference type="InterPro" id="IPR016039">
    <property type="entry name" value="Thiolase-like"/>
</dbReference>
<sequence length="2074" mass="222079">MQVIVLGPQCLPTSTLCRTVIERSGASALLSTFLDLVSTALLEDVDSLEHADLDCCPPRSAFRSFAAMARYHEETLYTNAAFNGAIVAAGNVGLILEALDRDESPLCVEDEQVYAGYCTGVLAALALAGSGLEQPMEIVQSGVEAVRLAFFVGLRGQQAASPFLDPLASPSQHCWSIGVSGADLEAVQGWTDTFNQLHGLDAMSKLDVSAVTGASNVTVSGPPEYLDEFVKHCQGQASPQDSLSFTPFHIYSSYHSAARGLQIKIAVKGDMQSRQIRFDLLEAPQYPVLSSKDGAPIAACEVKGSILDQALDIMLIDVCRWDLVSKAAIAHAVGGSDDDAVAVVGAAFSTALARDIWSQARKAAQRRDLALIDLASPHAIGNNPSRTISPQDGEEIVVVSMACRFPGGVDSPEKYWDLLSTGRSAIGQIPRFRFDIDQYFGTGSNQTQVRHMGAIQDPELFDCRLFNISPKEAEQKDPGHRMMAMACYEALEQAGYVPNVCPTFDTKRIGCFLGASSDDYRENASSNIGSYFITGNIRAFVPGAISYNNTWEGPSNSIDTGDSSSSVAIEHAVNALRAHQCDSALAGGVTFITQPQMFIGMDKDGLLSHGAQNRTFCSGNDGAVRGDGVGVLLLKRLSDAVAEGDNILATIAEVGTSFSASLTDEAALGELFQQTCRKAGVRSDDVVHVEASGHHTVGGERAELEAIVASFGCGNTISVGSVRPNVGACEAASGVASVIKSILMLQHGQVPPTITATPTELMPEVTQWIERGSLHISDRGTELPALSTEANAAILVSNRSLQRQNTAILVKRAPSIPLPAADFADERVSFPFVLTGKTARGLEQTRERFIDWLAHQGSEVSLSDLSMTMTVRRIAHPFRICFSASSVEEVVAKLRAAQVFEQVKATPALEFAFDAIAPSPGFEQLIEAWPTLGSAMSDIAAVQKALGISAADGLDAFIAQVAIAAEMTRCGLVPTLLAASGTGIMAALVISGSLGLTQALVVLASKKRGNIAPPPSRGVIGVPIHLSGTVTLPADAELSCVWDKVIDELVKPAPSSTGARMENAEWVQISTFTQLEADRTWKTLYDDLLDLYRRGAPLSFIKLHSDWIDQSKLVRTPPYAFDSSPYWIAYQDRNLIQTAVVLKVEDGETAEDDEEEDEVQSVADGPKAPRLPLLASCTSFVFDQEHASVEVAYETPIDSAPATALVRGHLVHGRGLVPATMWAEMALEVGHDLDWRTGDALSDNHAYDVRNLTIFNSLSIINDDPETYRELSIVVEAKGCLHRPEGLSITFKSRQGNGKLTDHLGCSLHRASESDWRNSWKKVEYLVQDRIDSIKDASSALGTRTAYRVFEVVVSYSKAYQGMRTVHLKHDTFEATTLAFQDSTAPRDGFIVNPCLMDSLGQITGFISNVAAEQKGSVFIANSIESMRFTAKFRQAAVTPGYTFRTYCKMSPVDDFMAGNMLVLDSGATEILACMNGVRFRRVPLRVLQIMLPHASKAKAATPAPAQSPRANVLAPTPVSPTDISFNCKAAAQGLQRPQPRPQQIAVGPDPVAATSRLWSSILDTIAGELGVGLAELESDTSLADMGLDSLMSMVIIGSLRNVLPTEIDLPNTLFLDHDTPAQLEGWLHSVAPSTPTSTAHGGISRASVASISSSLTNSSTTSLVKFSNASDSEMSCATSVSGDCASDQADMTLKPDAASTGVTSGGGRARQALEDTIEVLSCELGVDRAELSMDVELSSLGLDSLMSLVVIGTLQERLPFKIPSNAFLENDSLRELSGLYSKLEEEDFGPTMAAASETAPYSEAPQPAPAPIANPVAVKKPTLLQPGPDDIGAMFLAPDGSGSAAVYTTLPMLGRKVWGLNSPFYRNSLAWTGGMDQLARYYLDSIKLVQPKGPYILGGWSFGGIISYEMSRLLSVSADPNDRVTHLIMFDSPSPTRYPPLPISVTDWLFKSDVFKGITPPQLSPDMVEHFRQTVDGLAEYKPARYAAAEGGKPPPKAVIISAIQGLGKVEGVKEHCTTVDWLLESRASLGTGGWEELIPDIRAVTIEANHFDMMQRPKAVLLGGAIVDACRV</sequence>
<dbReference type="Gene3D" id="3.30.70.3320">
    <property type="match status" value="1"/>
</dbReference>
<dbReference type="InterPro" id="IPR029058">
    <property type="entry name" value="AB_hydrolase_fold"/>
</dbReference>
<dbReference type="Gene3D" id="3.30.70.3290">
    <property type="match status" value="1"/>
</dbReference>
<dbReference type="InterPro" id="IPR014031">
    <property type="entry name" value="Ketoacyl_synth_C"/>
</dbReference>
<feature type="active site" description="Proton donor; for dehydratase activity" evidence="4">
    <location>
        <position position="1398"/>
    </location>
</feature>
<dbReference type="InterPro" id="IPR030918">
    <property type="entry name" value="PT_fungal_PKS"/>
</dbReference>
<dbReference type="OrthoDB" id="329835at2759"/>
<dbReference type="Gene3D" id="1.10.1200.10">
    <property type="entry name" value="ACP-like"/>
    <property type="match status" value="2"/>
</dbReference>
<dbReference type="InterPro" id="IPR020841">
    <property type="entry name" value="PKS_Beta-ketoAc_synthase_dom"/>
</dbReference>
<dbReference type="InterPro" id="IPR050091">
    <property type="entry name" value="PKS_NRPS_Biosynth_Enz"/>
</dbReference>
<dbReference type="PROSITE" id="PS50075">
    <property type="entry name" value="CARRIER"/>
    <property type="match status" value="2"/>
</dbReference>
<feature type="domain" description="PKS/mFAS DH" evidence="7">
    <location>
        <begin position="1171"/>
        <end position="1489"/>
    </location>
</feature>
<evidence type="ECO:0000313" key="8">
    <source>
        <dbReference type="EMBL" id="EPQ28952.1"/>
    </source>
</evidence>
<dbReference type="InterPro" id="IPR020806">
    <property type="entry name" value="PKS_PP-bd"/>
</dbReference>
<dbReference type="GO" id="GO:0004312">
    <property type="term" value="F:fatty acid synthase activity"/>
    <property type="evidence" value="ECO:0007669"/>
    <property type="project" value="TreeGrafter"/>
</dbReference>
<evidence type="ECO:0000256" key="4">
    <source>
        <dbReference type="PROSITE-ProRule" id="PRU01363"/>
    </source>
</evidence>
<feature type="region of interest" description="N-terminal hotdog fold" evidence="4">
    <location>
        <begin position="1171"/>
        <end position="1315"/>
    </location>
</feature>
<dbReference type="SUPFAM" id="SSF53474">
    <property type="entry name" value="alpha/beta-Hydrolases"/>
    <property type="match status" value="1"/>
</dbReference>
<dbReference type="InterPro" id="IPR001031">
    <property type="entry name" value="Thioesterase"/>
</dbReference>
<dbReference type="GO" id="GO:0006633">
    <property type="term" value="P:fatty acid biosynthetic process"/>
    <property type="evidence" value="ECO:0007669"/>
    <property type="project" value="TreeGrafter"/>
</dbReference>
<evidence type="ECO:0000259" key="6">
    <source>
        <dbReference type="PROSITE" id="PS52004"/>
    </source>
</evidence>
<dbReference type="KEGG" id="pfp:PFL1_03752"/>
<evidence type="ECO:0000256" key="3">
    <source>
        <dbReference type="ARBA" id="ARBA00022679"/>
    </source>
</evidence>
<feature type="domain" description="Carrier" evidence="5">
    <location>
        <begin position="1553"/>
        <end position="1632"/>
    </location>
</feature>
<dbReference type="GeneID" id="19317860"/>
<keyword evidence="1" id="KW-0596">Phosphopantetheine</keyword>
<dbReference type="Pfam" id="PF02801">
    <property type="entry name" value="Ketoacyl-synt_C"/>
    <property type="match status" value="1"/>
</dbReference>
<keyword evidence="3" id="KW-0808">Transferase</keyword>
<dbReference type="Gene3D" id="3.40.50.1820">
    <property type="entry name" value="alpha/beta hydrolase"/>
    <property type="match status" value="1"/>
</dbReference>
<organism evidence="8 9">
    <name type="scientific">Pseudozyma flocculosa PF-1</name>
    <dbReference type="NCBI Taxonomy" id="1277687"/>
    <lineage>
        <taxon>Eukaryota</taxon>
        <taxon>Fungi</taxon>
        <taxon>Dikarya</taxon>
        <taxon>Basidiomycota</taxon>
        <taxon>Ustilaginomycotina</taxon>
        <taxon>Ustilaginomycetes</taxon>
        <taxon>Ustilaginales</taxon>
        <taxon>Ustilaginaceae</taxon>
        <taxon>Pseudozyma</taxon>
    </lineage>
</organism>
<dbReference type="Gene3D" id="3.40.47.10">
    <property type="match status" value="1"/>
</dbReference>
<dbReference type="Proteomes" id="UP000053664">
    <property type="component" value="Unassembled WGS sequence"/>
</dbReference>
<proteinExistence type="predicted"/>
<dbReference type="InterPro" id="IPR009081">
    <property type="entry name" value="PP-bd_ACP"/>
</dbReference>
<dbReference type="Pfam" id="PF00550">
    <property type="entry name" value="PP-binding"/>
    <property type="match status" value="2"/>
</dbReference>
<dbReference type="InterPro" id="IPR049900">
    <property type="entry name" value="PKS_mFAS_DH"/>
</dbReference>
<evidence type="ECO:0000313" key="9">
    <source>
        <dbReference type="Proteomes" id="UP000053664"/>
    </source>
</evidence>
<dbReference type="NCBIfam" id="TIGR04532">
    <property type="entry name" value="PT_fungal_PKS"/>
    <property type="match status" value="1"/>
</dbReference>
<dbReference type="InterPro" id="IPR014030">
    <property type="entry name" value="Ketoacyl_synth_N"/>
</dbReference>
<dbReference type="Pfam" id="PF00109">
    <property type="entry name" value="ketoacyl-synt"/>
    <property type="match status" value="1"/>
</dbReference>
<dbReference type="HOGENOM" id="CLU_000022_6_0_1"/>
<evidence type="ECO:0000256" key="1">
    <source>
        <dbReference type="ARBA" id="ARBA00022450"/>
    </source>
</evidence>
<dbReference type="InterPro" id="IPR042104">
    <property type="entry name" value="PKS_dehydratase_sf"/>
</dbReference>
<evidence type="ECO:0008006" key="10">
    <source>
        <dbReference type="Google" id="ProtNLM"/>
    </source>
</evidence>
<name>A0A061H7S7_9BASI</name>
<dbReference type="PROSITE" id="PS52004">
    <property type="entry name" value="KS3_2"/>
    <property type="match status" value="1"/>
</dbReference>
<dbReference type="SUPFAM" id="SSF47336">
    <property type="entry name" value="ACP-like"/>
    <property type="match status" value="2"/>
</dbReference>
<keyword evidence="2" id="KW-0597">Phosphoprotein</keyword>
<evidence type="ECO:0000259" key="7">
    <source>
        <dbReference type="PROSITE" id="PS52019"/>
    </source>
</evidence>
<dbReference type="CDD" id="cd00833">
    <property type="entry name" value="PKS"/>
    <property type="match status" value="1"/>
</dbReference>
<dbReference type="SUPFAM" id="SSF53901">
    <property type="entry name" value="Thiolase-like"/>
    <property type="match status" value="2"/>
</dbReference>
<feature type="active site" description="Proton acceptor; for dehydratase activity" evidence="4">
    <location>
        <position position="1209"/>
    </location>
</feature>
<reference evidence="8 9" key="1">
    <citation type="journal article" date="2013" name="Plant Cell">
        <title>The transition from a phytopathogenic smut ancestor to an anamorphic biocontrol agent deciphered by comparative whole-genome analysis.</title>
        <authorList>
            <person name="Lefebvre F."/>
            <person name="Joly D.L."/>
            <person name="Labbe C."/>
            <person name="Teichmann B."/>
            <person name="Linning R."/>
            <person name="Belzile F."/>
            <person name="Bakkeren G."/>
            <person name="Belanger R.R."/>
        </authorList>
    </citation>
    <scope>NUCLEOTIDE SEQUENCE [LARGE SCALE GENOMIC DNA]</scope>
    <source>
        <strain evidence="8 9">PF-1</strain>
    </source>
</reference>
<feature type="domain" description="Carrier" evidence="5">
    <location>
        <begin position="1709"/>
        <end position="1785"/>
    </location>
</feature>
<feature type="domain" description="Ketosynthase family 3 (KS3)" evidence="6">
    <location>
        <begin position="393"/>
        <end position="812"/>
    </location>
</feature>
<dbReference type="EMBL" id="KE361633">
    <property type="protein sequence ID" value="EPQ28952.1"/>
    <property type="molecule type" value="Genomic_DNA"/>
</dbReference>
<protein>
    <recommendedName>
        <fullName evidence="10">Polyketide synthase</fullName>
    </recommendedName>
</protein>
<dbReference type="InterPro" id="IPR036736">
    <property type="entry name" value="ACP-like_sf"/>
</dbReference>
<evidence type="ECO:0000259" key="5">
    <source>
        <dbReference type="PROSITE" id="PS50075"/>
    </source>
</evidence>
<dbReference type="SMART" id="SM00825">
    <property type="entry name" value="PKS_KS"/>
    <property type="match status" value="1"/>
</dbReference>
<dbReference type="Pfam" id="PF16073">
    <property type="entry name" value="SAT"/>
    <property type="match status" value="1"/>
</dbReference>
<dbReference type="Gene3D" id="3.10.129.110">
    <property type="entry name" value="Polyketide synthase dehydratase"/>
    <property type="match status" value="1"/>
</dbReference>
<dbReference type="InterPro" id="IPR032088">
    <property type="entry name" value="SAT"/>
</dbReference>
<dbReference type="Gene3D" id="3.40.366.10">
    <property type="entry name" value="Malonyl-Coenzyme A Acyl Carrier Protein, domain 2"/>
    <property type="match status" value="1"/>
</dbReference>
<accession>A0A061H7S7</accession>
<gene>
    <name evidence="8" type="ORF">PFL1_03752</name>
</gene>
<dbReference type="PANTHER" id="PTHR43775">
    <property type="entry name" value="FATTY ACID SYNTHASE"/>
    <property type="match status" value="1"/>
</dbReference>
<dbReference type="InterPro" id="IPR001227">
    <property type="entry name" value="Ac_transferase_dom_sf"/>
</dbReference>
<dbReference type="PANTHER" id="PTHR43775:SF37">
    <property type="entry name" value="SI:DKEY-61P9.11"/>
    <property type="match status" value="1"/>
</dbReference>
<dbReference type="eggNOG" id="KOG1202">
    <property type="taxonomic scope" value="Eukaryota"/>
</dbReference>